<dbReference type="GO" id="GO:0005615">
    <property type="term" value="C:extracellular space"/>
    <property type="evidence" value="ECO:0007669"/>
    <property type="project" value="TreeGrafter"/>
</dbReference>
<comment type="subcellular location">
    <subcellularLocation>
        <location evidence="1">Membrane</location>
        <topology evidence="1">Single-pass type II membrane protein</topology>
    </subcellularLocation>
</comment>
<gene>
    <name evidence="9" type="ORF">N321_07718</name>
</gene>
<evidence type="ECO:0000313" key="10">
    <source>
        <dbReference type="Proteomes" id="UP000053620"/>
    </source>
</evidence>
<dbReference type="NCBIfam" id="NF040941">
    <property type="entry name" value="GGGWT_bact"/>
    <property type="match status" value="1"/>
</dbReference>
<dbReference type="GO" id="GO:0008061">
    <property type="term" value="F:chitin binding"/>
    <property type="evidence" value="ECO:0007669"/>
    <property type="project" value="UniProtKB-KW"/>
</dbReference>
<evidence type="ECO:0000256" key="2">
    <source>
        <dbReference type="ARBA" id="ARBA00022669"/>
    </source>
</evidence>
<comment type="subunit">
    <text evidence="7">Homotetramer; disulfide-linked.</text>
</comment>
<sequence>PRDCFDIYASGQQEDGIYSIFPTHYPSGFQVYCDMTTDGGGWTVFQRREDGSVNFFRGWEAYRDGFGKLTGEHWLGLKRIHVLTVQGSYELRIDLEDFDN</sequence>
<accession>A0A094KCV5</accession>
<dbReference type="Proteomes" id="UP000053620">
    <property type="component" value="Unassembled WGS sequence"/>
</dbReference>
<reference evidence="9 10" key="1">
    <citation type="submission" date="2014-04" db="EMBL/GenBank/DDBJ databases">
        <title>Genome evolution of avian class.</title>
        <authorList>
            <person name="Zhang G."/>
            <person name="Li C."/>
        </authorList>
    </citation>
    <scope>NUCLEOTIDE SEQUENCE [LARGE SCALE GENOMIC DNA]</scope>
    <source>
        <strain evidence="9">BGI_N321</strain>
    </source>
</reference>
<dbReference type="AlphaFoldDB" id="A0A094KCV5"/>
<evidence type="ECO:0000259" key="8">
    <source>
        <dbReference type="PROSITE" id="PS51406"/>
    </source>
</evidence>
<dbReference type="PROSITE" id="PS51406">
    <property type="entry name" value="FIBRINOGEN_C_2"/>
    <property type="match status" value="1"/>
</dbReference>
<dbReference type="EMBL" id="KL348199">
    <property type="protein sequence ID" value="KFZ57158.1"/>
    <property type="molecule type" value="Genomic_DNA"/>
</dbReference>
<keyword evidence="10" id="KW-1185">Reference proteome</keyword>
<dbReference type="InterPro" id="IPR036056">
    <property type="entry name" value="Fibrinogen-like_C"/>
</dbReference>
<keyword evidence="4" id="KW-0106">Calcium</keyword>
<keyword evidence="6" id="KW-0325">Glycoprotein</keyword>
<keyword evidence="2" id="KW-0147">Chitin-binding</keyword>
<feature type="non-terminal residue" evidence="9">
    <location>
        <position position="100"/>
    </location>
</feature>
<feature type="non-terminal residue" evidence="9">
    <location>
        <position position="1"/>
    </location>
</feature>
<proteinExistence type="predicted"/>
<organism evidence="9 10">
    <name type="scientific">Antrostomus carolinensis</name>
    <name type="common">Chuck-will's-widow</name>
    <name type="synonym">Caprimulgus carolinensis</name>
    <dbReference type="NCBI Taxonomy" id="279965"/>
    <lineage>
        <taxon>Eukaryota</taxon>
        <taxon>Metazoa</taxon>
        <taxon>Chordata</taxon>
        <taxon>Craniata</taxon>
        <taxon>Vertebrata</taxon>
        <taxon>Euteleostomi</taxon>
        <taxon>Archelosauria</taxon>
        <taxon>Archosauria</taxon>
        <taxon>Dinosauria</taxon>
        <taxon>Saurischia</taxon>
        <taxon>Theropoda</taxon>
        <taxon>Coelurosauria</taxon>
        <taxon>Aves</taxon>
        <taxon>Neognathae</taxon>
        <taxon>Neoaves</taxon>
        <taxon>Strisores</taxon>
        <taxon>Caprimulgiformes</taxon>
        <taxon>Caprimulgidae</taxon>
        <taxon>Antrostomus</taxon>
    </lineage>
</organism>
<name>A0A094KCV5_ANTCR</name>
<evidence type="ECO:0000256" key="3">
    <source>
        <dbReference type="ARBA" id="ARBA00022723"/>
    </source>
</evidence>
<protein>
    <submittedName>
        <fullName evidence="9">Fibrinogen C domain-containing protein 1-A</fullName>
    </submittedName>
</protein>
<evidence type="ECO:0000256" key="4">
    <source>
        <dbReference type="ARBA" id="ARBA00022837"/>
    </source>
</evidence>
<dbReference type="PANTHER" id="PTHR19143">
    <property type="entry name" value="FIBRINOGEN/TENASCIN/ANGIOPOEITIN"/>
    <property type="match status" value="1"/>
</dbReference>
<dbReference type="Pfam" id="PF00147">
    <property type="entry name" value="Fibrinogen_C"/>
    <property type="match status" value="1"/>
</dbReference>
<dbReference type="InterPro" id="IPR014716">
    <property type="entry name" value="Fibrinogen_a/b/g_C_1"/>
</dbReference>
<dbReference type="GO" id="GO:0016020">
    <property type="term" value="C:membrane"/>
    <property type="evidence" value="ECO:0007669"/>
    <property type="project" value="UniProtKB-SubCell"/>
</dbReference>
<keyword evidence="5" id="KW-0735">Signal-anchor</keyword>
<feature type="domain" description="Fibrinogen C-terminal" evidence="8">
    <location>
        <begin position="1"/>
        <end position="100"/>
    </location>
</feature>
<dbReference type="InterPro" id="IPR002181">
    <property type="entry name" value="Fibrinogen_a/b/g_C_dom"/>
</dbReference>
<dbReference type="InterPro" id="IPR050373">
    <property type="entry name" value="Fibrinogen_C-term_domain"/>
</dbReference>
<evidence type="ECO:0000256" key="6">
    <source>
        <dbReference type="ARBA" id="ARBA00023180"/>
    </source>
</evidence>
<dbReference type="Gene3D" id="3.90.215.10">
    <property type="entry name" value="Gamma Fibrinogen, chain A, domain 1"/>
    <property type="match status" value="1"/>
</dbReference>
<dbReference type="SMART" id="SM00186">
    <property type="entry name" value="FBG"/>
    <property type="match status" value="1"/>
</dbReference>
<keyword evidence="5" id="KW-0812">Transmembrane</keyword>
<dbReference type="SUPFAM" id="SSF56496">
    <property type="entry name" value="Fibrinogen C-terminal domain-like"/>
    <property type="match status" value="1"/>
</dbReference>
<evidence type="ECO:0000313" key="9">
    <source>
        <dbReference type="EMBL" id="KFZ57158.1"/>
    </source>
</evidence>
<dbReference type="GO" id="GO:0046872">
    <property type="term" value="F:metal ion binding"/>
    <property type="evidence" value="ECO:0007669"/>
    <property type="project" value="UniProtKB-KW"/>
</dbReference>
<evidence type="ECO:0000256" key="7">
    <source>
        <dbReference type="ARBA" id="ARBA00038769"/>
    </source>
</evidence>
<keyword evidence="3" id="KW-0479">Metal-binding</keyword>
<dbReference type="PANTHER" id="PTHR19143:SF45">
    <property type="entry name" value="FIBRINOGEN C DOMAIN-CONTAINING PROTEIN 1"/>
    <property type="match status" value="1"/>
</dbReference>
<evidence type="ECO:0000256" key="1">
    <source>
        <dbReference type="ARBA" id="ARBA00004606"/>
    </source>
</evidence>
<evidence type="ECO:0000256" key="5">
    <source>
        <dbReference type="ARBA" id="ARBA00022968"/>
    </source>
</evidence>